<gene>
    <name evidence="1" type="ORF">SAMN05660337_0690</name>
</gene>
<dbReference type="OrthoDB" id="1424774at2"/>
<evidence type="ECO:0000313" key="1">
    <source>
        <dbReference type="EMBL" id="SDK51469.1"/>
    </source>
</evidence>
<dbReference type="AlphaFoldDB" id="A0A1G9CIJ7"/>
<sequence length="188" mass="21250">MKLIYLDYSYEEFGEEGKFKHKTILNALSEIDPNYEIKETDVGHGADLPALVVSLLTDLPELAQIGLASLAIFFQGKRINKNIDAWISITKKINNLFSKNKPYRIDKTAATAIAIGDVVKENSKDSICNIFINQFQTNEDSKATSYGKNIDAVFTISIYTTENIYIYVITSKGKTISKNIIHREHFNF</sequence>
<proteinExistence type="predicted"/>
<dbReference type="EMBL" id="FNGA01000001">
    <property type="protein sequence ID" value="SDK51469.1"/>
    <property type="molecule type" value="Genomic_DNA"/>
</dbReference>
<name>A0A1G9CIJ7_9BACT</name>
<keyword evidence="2" id="KW-1185">Reference proteome</keyword>
<dbReference type="Proteomes" id="UP000199053">
    <property type="component" value="Unassembled WGS sequence"/>
</dbReference>
<dbReference type="RefSeq" id="WP_092158223.1">
    <property type="nucleotide sequence ID" value="NZ_FNGA01000001.1"/>
</dbReference>
<protein>
    <submittedName>
        <fullName evidence="1">Uncharacterized protein</fullName>
    </submittedName>
</protein>
<organism evidence="1 2">
    <name type="scientific">Maridesulfovibrio ferrireducens</name>
    <dbReference type="NCBI Taxonomy" id="246191"/>
    <lineage>
        <taxon>Bacteria</taxon>
        <taxon>Pseudomonadati</taxon>
        <taxon>Thermodesulfobacteriota</taxon>
        <taxon>Desulfovibrionia</taxon>
        <taxon>Desulfovibrionales</taxon>
        <taxon>Desulfovibrionaceae</taxon>
        <taxon>Maridesulfovibrio</taxon>
    </lineage>
</organism>
<accession>A0A1G9CIJ7</accession>
<reference evidence="2" key="1">
    <citation type="submission" date="2016-10" db="EMBL/GenBank/DDBJ databases">
        <authorList>
            <person name="Varghese N."/>
            <person name="Submissions S."/>
        </authorList>
    </citation>
    <scope>NUCLEOTIDE SEQUENCE [LARGE SCALE GENOMIC DNA]</scope>
    <source>
        <strain evidence="2">DSM 16995</strain>
    </source>
</reference>
<evidence type="ECO:0000313" key="2">
    <source>
        <dbReference type="Proteomes" id="UP000199053"/>
    </source>
</evidence>